<comment type="similarity">
    <text evidence="1">Belongs to the AB hydrolase superfamily.</text>
</comment>
<dbReference type="RefSeq" id="WP_066466463.1">
    <property type="nucleotide sequence ID" value="NZ_MATO01000078.1"/>
</dbReference>
<name>A0A1C0YB70_9BACL</name>
<gene>
    <name evidence="3" type="ORF">A6K76_03105</name>
</gene>
<dbReference type="PANTHER" id="PTHR43039">
    <property type="entry name" value="ESTERASE-RELATED"/>
    <property type="match status" value="1"/>
</dbReference>
<dbReference type="AlphaFoldDB" id="A0A1C0YB70"/>
<evidence type="ECO:0000259" key="2">
    <source>
        <dbReference type="Pfam" id="PF12697"/>
    </source>
</evidence>
<sequence>MNIQQRNNVCIQGEGNELVMFAHGFGSNQQTWQYVLTPILAQCRVLLFDYVGAGNSDYSAYSTERYCTLNGYVQDVIDIIDAYELEQVTFVGHSISGVIGILVSLQRPKAFKKIIMIGSSACYLNDDGYVGGFNQEELNVLFQMMEMNFNGWASHLAPIVSSDKESAKVVETAFKQNDAAIAREFAEVTFTADVRAYLHDVTVKTVLLQSKDDFIVPMEASQYLHDHLASSELIFLDVRGHYPHLSHPVLTIKHLLDHV</sequence>
<dbReference type="OrthoDB" id="9780932at2"/>
<organism evidence="3 4">
    <name type="scientific">Caryophanon latum</name>
    <dbReference type="NCBI Taxonomy" id="33977"/>
    <lineage>
        <taxon>Bacteria</taxon>
        <taxon>Bacillati</taxon>
        <taxon>Bacillota</taxon>
        <taxon>Bacilli</taxon>
        <taxon>Bacillales</taxon>
        <taxon>Caryophanaceae</taxon>
        <taxon>Caryophanon</taxon>
    </lineage>
</organism>
<evidence type="ECO:0000313" key="4">
    <source>
        <dbReference type="Proteomes" id="UP000093482"/>
    </source>
</evidence>
<dbReference type="Proteomes" id="UP000093482">
    <property type="component" value="Unassembled WGS sequence"/>
</dbReference>
<feature type="domain" description="AB hydrolase-1" evidence="2">
    <location>
        <begin position="19"/>
        <end position="249"/>
    </location>
</feature>
<comment type="caution">
    <text evidence="3">The sequence shown here is derived from an EMBL/GenBank/DDBJ whole genome shotgun (WGS) entry which is preliminary data.</text>
</comment>
<proteinExistence type="inferred from homology"/>
<dbReference type="EMBL" id="MATO01000078">
    <property type="protein sequence ID" value="OCS84390.1"/>
    <property type="molecule type" value="Genomic_DNA"/>
</dbReference>
<dbReference type="SUPFAM" id="SSF53474">
    <property type="entry name" value="alpha/beta-Hydrolases"/>
    <property type="match status" value="1"/>
</dbReference>
<dbReference type="Pfam" id="PF12697">
    <property type="entry name" value="Abhydrolase_6"/>
    <property type="match status" value="1"/>
</dbReference>
<evidence type="ECO:0000256" key="1">
    <source>
        <dbReference type="ARBA" id="ARBA00008645"/>
    </source>
</evidence>
<accession>A0A1C0YB70</accession>
<reference evidence="3 4" key="1">
    <citation type="submission" date="2016-07" db="EMBL/GenBank/DDBJ databases">
        <title>Caryophanon latum genome sequencing.</title>
        <authorList>
            <person name="Verma A."/>
            <person name="Pal Y."/>
            <person name="Krishnamurthi S."/>
        </authorList>
    </citation>
    <scope>NUCLEOTIDE SEQUENCE [LARGE SCALE GENOMIC DNA]</scope>
    <source>
        <strain evidence="3 4">DSM 14151</strain>
    </source>
</reference>
<dbReference type="PRINTS" id="PR00111">
    <property type="entry name" value="ABHYDROLASE"/>
</dbReference>
<keyword evidence="4" id="KW-1185">Reference proteome</keyword>
<dbReference type="InterPro" id="IPR029058">
    <property type="entry name" value="AB_hydrolase_fold"/>
</dbReference>
<evidence type="ECO:0000313" key="3">
    <source>
        <dbReference type="EMBL" id="OCS84390.1"/>
    </source>
</evidence>
<protein>
    <submittedName>
        <fullName evidence="3">Sigma factor sigB regulation protein rsbQ</fullName>
    </submittedName>
</protein>
<dbReference type="Gene3D" id="3.40.50.1820">
    <property type="entry name" value="alpha/beta hydrolase"/>
    <property type="match status" value="1"/>
</dbReference>
<dbReference type="InterPro" id="IPR000073">
    <property type="entry name" value="AB_hydrolase_1"/>
</dbReference>